<dbReference type="SUPFAM" id="SSF55608">
    <property type="entry name" value="Homing endonucleases"/>
    <property type="match status" value="1"/>
</dbReference>
<gene>
    <name evidence="2" type="primary">orf242</name>
</gene>
<accession>M1K4U8</accession>
<evidence type="ECO:0000259" key="1">
    <source>
        <dbReference type="Pfam" id="PF03161"/>
    </source>
</evidence>
<feature type="domain" description="Homing endonuclease LAGLIDADG" evidence="1">
    <location>
        <begin position="28"/>
        <end position="112"/>
    </location>
</feature>
<dbReference type="Gene3D" id="3.10.28.10">
    <property type="entry name" value="Homing endonucleases"/>
    <property type="match status" value="2"/>
</dbReference>
<reference evidence="2" key="1">
    <citation type="journal article" date="2009" name="BMC Evol. Biol.">
        <title>Phylogenomic analyses predict sistergroup relationship of nucleariids and fungi and paraphyly of zygomycetes with significant support.</title>
        <authorList>
            <person name="Liu Y."/>
            <person name="Steenkamp E.T."/>
            <person name="Brinkmann H."/>
            <person name="Forget L."/>
            <person name="Philippe H."/>
            <person name="Lang B.F."/>
        </authorList>
    </citation>
    <scope>NUCLEOTIDE SEQUENCE</scope>
    <source>
        <strain evidence="2">CCAP 1552/2</strain>
    </source>
</reference>
<dbReference type="RefSeq" id="YP_007476159.1">
    <property type="nucleotide sequence ID" value="NC_020369.1"/>
</dbReference>
<name>M1K4U8_9EUKA</name>
<dbReference type="InterPro" id="IPR027434">
    <property type="entry name" value="Homing_endonucl"/>
</dbReference>
<dbReference type="GO" id="GO:0004519">
    <property type="term" value="F:endonuclease activity"/>
    <property type="evidence" value="ECO:0007669"/>
    <property type="project" value="InterPro"/>
</dbReference>
<feature type="domain" description="Homing endonuclease LAGLIDADG" evidence="1">
    <location>
        <begin position="134"/>
        <end position="216"/>
    </location>
</feature>
<dbReference type="AlphaFoldDB" id="M1K4U8"/>
<dbReference type="GeneID" id="14659539"/>
<dbReference type="InterPro" id="IPR004860">
    <property type="entry name" value="LAGLIDADG_dom"/>
</dbReference>
<dbReference type="Pfam" id="PF03161">
    <property type="entry name" value="LAGLIDADG_2"/>
    <property type="match status" value="2"/>
</dbReference>
<keyword evidence="2" id="KW-0496">Mitochondrion</keyword>
<proteinExistence type="predicted"/>
<organism evidence="2">
    <name type="scientific">Nuclearia simplex</name>
    <dbReference type="NCBI Taxonomy" id="154970"/>
    <lineage>
        <taxon>Eukaryota</taxon>
        <taxon>Rotosphaerida</taxon>
        <taxon>Nucleariidae</taxon>
        <taxon>Nuclearia</taxon>
    </lineage>
</organism>
<sequence>MRSLPFSKPFVLSTKRIGPHNYDLLCLLMGSLLGDATMDKDGNGSRFCFYQESIHQEYLLWLHKTLFDLGYCKPDIPQILTRSGVNGKIRYYCRFKTFTFSSFNWIYDSFYVSSFAPSFDEGAGGGHKPPRNVRRKIVPSFIGEFLSPLALAVWILDDGCKIPNKGIRFSTNAFSLNEVKFLSQIFKEKYNFNTTIHKTGDINQYNIYVTKESTIKLSSIVKPYIHPTMYYKIYNINSKDKG</sequence>
<evidence type="ECO:0000313" key="2">
    <source>
        <dbReference type="EMBL" id="AGE93659.1"/>
    </source>
</evidence>
<dbReference type="EMBL" id="KC573039">
    <property type="protein sequence ID" value="AGE93659.1"/>
    <property type="molecule type" value="Genomic_DNA"/>
</dbReference>
<protein>
    <recommendedName>
        <fullName evidence="1">Homing endonuclease LAGLIDADG domain-containing protein</fullName>
    </recommendedName>
</protein>
<geneLocation type="mitochondrion" evidence="2"/>
<reference evidence="2" key="2">
    <citation type="submission" date="2012-12" db="EMBL/GenBank/DDBJ databases">
        <authorList>
            <person name="Lang B.F."/>
        </authorList>
    </citation>
    <scope>NUCLEOTIDE SEQUENCE</scope>
    <source>
        <strain evidence="2">CCAP 1552/2</strain>
    </source>
</reference>